<dbReference type="GO" id="GO:0006355">
    <property type="term" value="P:regulation of DNA-templated transcription"/>
    <property type="evidence" value="ECO:0007669"/>
    <property type="project" value="InterPro"/>
</dbReference>
<dbReference type="EMBL" id="VSFF01000005">
    <property type="protein sequence ID" value="TYC15034.1"/>
    <property type="molecule type" value="Genomic_DNA"/>
</dbReference>
<accession>A0A5D0UAI0</accession>
<dbReference type="PANTHER" id="PTHR44688">
    <property type="entry name" value="DNA-BINDING TRANSCRIPTIONAL ACTIVATOR DEVR_DOSR"/>
    <property type="match status" value="1"/>
</dbReference>
<evidence type="ECO:0000259" key="4">
    <source>
        <dbReference type="PROSITE" id="PS50043"/>
    </source>
</evidence>
<evidence type="ECO:0000256" key="2">
    <source>
        <dbReference type="ARBA" id="ARBA00023125"/>
    </source>
</evidence>
<evidence type="ECO:0000313" key="6">
    <source>
        <dbReference type="Proteomes" id="UP000322634"/>
    </source>
</evidence>
<dbReference type="Proteomes" id="UP000322634">
    <property type="component" value="Unassembled WGS sequence"/>
</dbReference>
<organism evidence="5 6">
    <name type="scientific">Actinomadura syzygii</name>
    <dbReference type="NCBI Taxonomy" id="1427538"/>
    <lineage>
        <taxon>Bacteria</taxon>
        <taxon>Bacillati</taxon>
        <taxon>Actinomycetota</taxon>
        <taxon>Actinomycetes</taxon>
        <taxon>Streptosporangiales</taxon>
        <taxon>Thermomonosporaceae</taxon>
        <taxon>Actinomadura</taxon>
    </lineage>
</organism>
<keyword evidence="1" id="KW-0805">Transcription regulation</keyword>
<dbReference type="PROSITE" id="PS00622">
    <property type="entry name" value="HTH_LUXR_1"/>
    <property type="match status" value="1"/>
</dbReference>
<keyword evidence="3" id="KW-0804">Transcription</keyword>
<sequence>MGRAEPPSETFQFPRFSLVGDKRFPSSRITALVNRRPVRNRPLDRSPLHLDSGRVQRDCINHRALIRRGFTGTSNGLQLAVRGLGHMTIAISGNGAAFVVGENAFRVVLVGSWRALTSTRPTAVHDQNVEIHPCADPDVLAPLVHTVRAGWMLAGQQLDDSDIHRMFCRAKAIREDLSLAILGPRRDWRRCERWLRRGCHVYLEDTVEVDRMAEAIRAAERLRINVSDQCFFRILQERSLGPAPHLTQREHEVLDLLRRGLRNRDIAGALHVTENTIEYHMRHLLSKFGARNRLEVVERATALGLA</sequence>
<dbReference type="PANTHER" id="PTHR44688:SF25">
    <property type="entry name" value="HTH LUXR-TYPE DOMAIN-CONTAINING PROTEIN"/>
    <property type="match status" value="1"/>
</dbReference>
<dbReference type="GO" id="GO:0003677">
    <property type="term" value="F:DNA binding"/>
    <property type="evidence" value="ECO:0007669"/>
    <property type="project" value="UniProtKB-KW"/>
</dbReference>
<dbReference type="Gene3D" id="3.40.50.2300">
    <property type="match status" value="1"/>
</dbReference>
<dbReference type="PRINTS" id="PR00038">
    <property type="entry name" value="HTHLUXR"/>
</dbReference>
<evidence type="ECO:0000256" key="3">
    <source>
        <dbReference type="ARBA" id="ARBA00023163"/>
    </source>
</evidence>
<dbReference type="Pfam" id="PF00196">
    <property type="entry name" value="GerE"/>
    <property type="match status" value="1"/>
</dbReference>
<dbReference type="InterPro" id="IPR000792">
    <property type="entry name" value="Tscrpt_reg_LuxR_C"/>
</dbReference>
<dbReference type="CDD" id="cd06170">
    <property type="entry name" value="LuxR_C_like"/>
    <property type="match status" value="1"/>
</dbReference>
<gene>
    <name evidence="5" type="ORF">FXF65_12970</name>
</gene>
<name>A0A5D0UAI0_9ACTN</name>
<dbReference type="SUPFAM" id="SSF46894">
    <property type="entry name" value="C-terminal effector domain of the bipartite response regulators"/>
    <property type="match status" value="1"/>
</dbReference>
<reference evidence="5 6" key="1">
    <citation type="submission" date="2019-08" db="EMBL/GenBank/DDBJ databases">
        <title>Actinomadura sp. nov. CYP1-5 isolated from mountain soil.</title>
        <authorList>
            <person name="Songsumanus A."/>
            <person name="Kuncharoen N."/>
            <person name="Kudo T."/>
            <person name="Yuki M."/>
            <person name="Igarashi Y."/>
            <person name="Tanasupawat S."/>
        </authorList>
    </citation>
    <scope>NUCLEOTIDE SEQUENCE [LARGE SCALE GENOMIC DNA]</scope>
    <source>
        <strain evidence="5 6">GKU157</strain>
    </source>
</reference>
<dbReference type="InterPro" id="IPR016032">
    <property type="entry name" value="Sig_transdc_resp-reg_C-effctor"/>
</dbReference>
<dbReference type="OrthoDB" id="4224615at2"/>
<keyword evidence="2" id="KW-0238">DNA-binding</keyword>
<proteinExistence type="predicted"/>
<evidence type="ECO:0000313" key="5">
    <source>
        <dbReference type="EMBL" id="TYC15034.1"/>
    </source>
</evidence>
<keyword evidence="6" id="KW-1185">Reference proteome</keyword>
<evidence type="ECO:0000256" key="1">
    <source>
        <dbReference type="ARBA" id="ARBA00023015"/>
    </source>
</evidence>
<dbReference type="AlphaFoldDB" id="A0A5D0UAI0"/>
<comment type="caution">
    <text evidence="5">The sequence shown here is derived from an EMBL/GenBank/DDBJ whole genome shotgun (WGS) entry which is preliminary data.</text>
</comment>
<dbReference type="PROSITE" id="PS50043">
    <property type="entry name" value="HTH_LUXR_2"/>
    <property type="match status" value="1"/>
</dbReference>
<dbReference type="SMART" id="SM00421">
    <property type="entry name" value="HTH_LUXR"/>
    <property type="match status" value="1"/>
</dbReference>
<protein>
    <submittedName>
        <fullName evidence="5">Response regulator transcription factor</fullName>
    </submittedName>
</protein>
<feature type="domain" description="HTH luxR-type" evidence="4">
    <location>
        <begin position="239"/>
        <end position="304"/>
    </location>
</feature>